<keyword evidence="2 4" id="KW-0863">Zinc-finger</keyword>
<dbReference type="Pfam" id="PF04434">
    <property type="entry name" value="SWIM"/>
    <property type="match status" value="1"/>
</dbReference>
<dbReference type="InterPro" id="IPR001878">
    <property type="entry name" value="Znf_CCHC"/>
</dbReference>
<dbReference type="GO" id="GO:0003676">
    <property type="term" value="F:nucleic acid binding"/>
    <property type="evidence" value="ECO:0007669"/>
    <property type="project" value="InterPro"/>
</dbReference>
<keyword evidence="3" id="KW-0862">Zinc</keyword>
<dbReference type="SMART" id="SM00575">
    <property type="entry name" value="ZnF_PMZ"/>
    <property type="match status" value="1"/>
</dbReference>
<evidence type="ECO:0000259" key="7">
    <source>
        <dbReference type="PROSITE" id="PS50966"/>
    </source>
</evidence>
<name>A0AA35YES5_LACSI</name>
<dbReference type="InterPro" id="IPR018289">
    <property type="entry name" value="MULE_transposase_dom"/>
</dbReference>
<dbReference type="PANTHER" id="PTHR31973">
    <property type="entry name" value="POLYPROTEIN, PUTATIVE-RELATED"/>
    <property type="match status" value="1"/>
</dbReference>
<dbReference type="InterPro" id="IPR058594">
    <property type="entry name" value="PB1-like_dom_pln"/>
</dbReference>
<evidence type="ECO:0000256" key="5">
    <source>
        <dbReference type="SAM" id="MobiDB-lite"/>
    </source>
</evidence>
<evidence type="ECO:0000256" key="1">
    <source>
        <dbReference type="ARBA" id="ARBA00022723"/>
    </source>
</evidence>
<feature type="region of interest" description="Disordered" evidence="5">
    <location>
        <begin position="533"/>
        <end position="563"/>
    </location>
</feature>
<dbReference type="InterPro" id="IPR007527">
    <property type="entry name" value="Znf_SWIM"/>
</dbReference>
<sequence>MSFSTDGALSIDVFHKGVFVPKPLMYFNPDKTSITEVDLRNLEFKDFKIYIRNLTKGMCHDMYYCLPNRALVDGLRELRDEDDYVRFLDAGYKNGRRISIYIDHDHEPLMQWIEEEIAEDGVYGDSDPSSDDVDSVMSDDISVDHEVDDEVIEIPKSVDPFLSKKNLIPKGGVDEEVDDEVHHFPIHDPDQKWDTMVPVLGMRFSDRYELKQMITNYAVFKGGELLAAIGRDSNNQMYPLAWAVVSVENKETWKWFLDLLLEDIGMGDGRGLTIISDQHKGLVEAVKERAPACEHRQCARHVYANFKKKYTGVEFRKLFWRAAKSTTESAFRSYMREINAMSTHAYDHLMERDPKTWCKAFFELDRCCDAMENGISESFNAAIVEARKKPIISMLEEVRVYVMERMYKQKGKGEKWNLDICPSIRRRIETFKEQQRYWDVTPSGPQIYEVRQLHEVYAVDLDQRTCGCRAWQLTGIPCVHGIAAIFFLNGNAEEYVAVWFTTNMFGSCYRYNVKPTNGADMWPETGLQSILPPRHRRMPGRPKVNRKKCRTEKEGKHTVSKKGGIPKCGNCHQEGHNRRRCPLLKQDEQLPEEVGSEEVVVAEEVGAEEEVVAEEVRAEEEVAAEEVGVEEQVAAEEVGVEEEVVVEEVVEQMVDDEQPNEEQAAEHVVAQHVQVVAKKCNRRKGGPSQRITKLKLMRKVVTKDGSGSSIDNPVTLI</sequence>
<dbReference type="PANTHER" id="PTHR31973:SF189">
    <property type="entry name" value="TRANSPOSASE, MUDR, PLANT, MULE TRANSPOSASE DOMAIN PROTEIN-RELATED"/>
    <property type="match status" value="1"/>
</dbReference>
<reference evidence="8" key="1">
    <citation type="submission" date="2023-04" db="EMBL/GenBank/DDBJ databases">
        <authorList>
            <person name="Vijverberg K."/>
            <person name="Xiong W."/>
            <person name="Schranz E."/>
        </authorList>
    </citation>
    <scope>NUCLEOTIDE SEQUENCE</scope>
</reference>
<dbReference type="Proteomes" id="UP001177003">
    <property type="component" value="Chromosome 2"/>
</dbReference>
<evidence type="ECO:0000256" key="4">
    <source>
        <dbReference type="PROSITE-ProRule" id="PRU00047"/>
    </source>
</evidence>
<dbReference type="AlphaFoldDB" id="A0AA35YES5"/>
<evidence type="ECO:0000313" key="9">
    <source>
        <dbReference type="Proteomes" id="UP001177003"/>
    </source>
</evidence>
<proteinExistence type="predicted"/>
<feature type="domain" description="SWIM-type" evidence="7">
    <location>
        <begin position="457"/>
        <end position="489"/>
    </location>
</feature>
<feature type="domain" description="CCHC-type" evidence="6">
    <location>
        <begin position="567"/>
        <end position="582"/>
    </location>
</feature>
<dbReference type="EMBL" id="OX465078">
    <property type="protein sequence ID" value="CAI9271593.1"/>
    <property type="molecule type" value="Genomic_DNA"/>
</dbReference>
<evidence type="ECO:0000259" key="6">
    <source>
        <dbReference type="PROSITE" id="PS50158"/>
    </source>
</evidence>
<keyword evidence="1" id="KW-0479">Metal-binding</keyword>
<dbReference type="PROSITE" id="PS50966">
    <property type="entry name" value="ZF_SWIM"/>
    <property type="match status" value="1"/>
</dbReference>
<accession>A0AA35YES5</accession>
<dbReference type="Pfam" id="PF26130">
    <property type="entry name" value="PB1-like"/>
    <property type="match status" value="1"/>
</dbReference>
<evidence type="ECO:0000313" key="8">
    <source>
        <dbReference type="EMBL" id="CAI9271593.1"/>
    </source>
</evidence>
<protein>
    <recommendedName>
        <fullName evidence="10">SWIM-type domain-containing protein</fullName>
    </recommendedName>
</protein>
<dbReference type="PROSITE" id="PS50158">
    <property type="entry name" value="ZF_CCHC"/>
    <property type="match status" value="1"/>
</dbReference>
<dbReference type="GO" id="GO:0008270">
    <property type="term" value="F:zinc ion binding"/>
    <property type="evidence" value="ECO:0007669"/>
    <property type="project" value="UniProtKB-KW"/>
</dbReference>
<evidence type="ECO:0008006" key="10">
    <source>
        <dbReference type="Google" id="ProtNLM"/>
    </source>
</evidence>
<organism evidence="8 9">
    <name type="scientific">Lactuca saligna</name>
    <name type="common">Willowleaf lettuce</name>
    <dbReference type="NCBI Taxonomy" id="75948"/>
    <lineage>
        <taxon>Eukaryota</taxon>
        <taxon>Viridiplantae</taxon>
        <taxon>Streptophyta</taxon>
        <taxon>Embryophyta</taxon>
        <taxon>Tracheophyta</taxon>
        <taxon>Spermatophyta</taxon>
        <taxon>Magnoliopsida</taxon>
        <taxon>eudicotyledons</taxon>
        <taxon>Gunneridae</taxon>
        <taxon>Pentapetalae</taxon>
        <taxon>asterids</taxon>
        <taxon>campanulids</taxon>
        <taxon>Asterales</taxon>
        <taxon>Asteraceae</taxon>
        <taxon>Cichorioideae</taxon>
        <taxon>Cichorieae</taxon>
        <taxon>Lactucinae</taxon>
        <taxon>Lactuca</taxon>
    </lineage>
</organism>
<keyword evidence="9" id="KW-1185">Reference proteome</keyword>
<dbReference type="Pfam" id="PF10551">
    <property type="entry name" value="MULE"/>
    <property type="match status" value="1"/>
</dbReference>
<evidence type="ECO:0000256" key="2">
    <source>
        <dbReference type="ARBA" id="ARBA00022771"/>
    </source>
</evidence>
<feature type="compositionally biased region" description="Basic residues" evidence="5">
    <location>
        <begin position="533"/>
        <end position="550"/>
    </location>
</feature>
<evidence type="ECO:0000256" key="3">
    <source>
        <dbReference type="ARBA" id="ARBA00022833"/>
    </source>
</evidence>
<dbReference type="InterPro" id="IPR006564">
    <property type="entry name" value="Znf_PMZ"/>
</dbReference>
<gene>
    <name evidence="8" type="ORF">LSALG_LOCUS11861</name>
</gene>